<evidence type="ECO:0000313" key="4">
    <source>
        <dbReference type="Proteomes" id="UP000695022"/>
    </source>
</evidence>
<dbReference type="GeneID" id="106818955"/>
<dbReference type="PANTHER" id="PTHR24134:SF9">
    <property type="entry name" value="ANKYRIN REPEAT AND SOCS BOX PROTEIN 8"/>
    <property type="match status" value="1"/>
</dbReference>
<organism evidence="4 5">
    <name type="scientific">Priapulus caudatus</name>
    <name type="common">Priapulid worm</name>
    <dbReference type="NCBI Taxonomy" id="37621"/>
    <lineage>
        <taxon>Eukaryota</taxon>
        <taxon>Metazoa</taxon>
        <taxon>Ecdysozoa</taxon>
        <taxon>Scalidophora</taxon>
        <taxon>Priapulida</taxon>
        <taxon>Priapulimorpha</taxon>
        <taxon>Priapulimorphida</taxon>
        <taxon>Priapulidae</taxon>
        <taxon>Priapulus</taxon>
    </lineage>
</organism>
<reference evidence="5" key="1">
    <citation type="submission" date="2025-08" db="UniProtKB">
        <authorList>
            <consortium name="RefSeq"/>
        </authorList>
    </citation>
    <scope>IDENTIFICATION</scope>
</reference>
<dbReference type="PROSITE" id="PS50088">
    <property type="entry name" value="ANK_REPEAT"/>
    <property type="match status" value="2"/>
</dbReference>
<proteinExistence type="predicted"/>
<keyword evidence="2 3" id="KW-0040">ANK repeat</keyword>
<evidence type="ECO:0000256" key="2">
    <source>
        <dbReference type="ARBA" id="ARBA00023043"/>
    </source>
</evidence>
<dbReference type="Gene3D" id="1.25.40.20">
    <property type="entry name" value="Ankyrin repeat-containing domain"/>
    <property type="match status" value="2"/>
</dbReference>
<name>A0ABM1F3T6_PRICU</name>
<sequence length="199" mass="21929">MLLMMAVSRGDEAMVRMLLSHGADPNVTNSYGDTSLHHAACFGWLDIVRLLLEAGADPNVTTTKSGETPLMKVMRKCEEAHERVNKLTHDGDYLDRQASIYQYLETCSGRLDIMRLLLEAGADPNVADTDSRDTPLMMAMITLLLKHGADLNLVDCNKRTPLAIIVSEVRSRMMSERGVQAALALLQTCESAGVLLQLR</sequence>
<evidence type="ECO:0000313" key="5">
    <source>
        <dbReference type="RefSeq" id="XP_014679107.1"/>
    </source>
</evidence>
<dbReference type="InterPro" id="IPR002110">
    <property type="entry name" value="Ankyrin_rpt"/>
</dbReference>
<keyword evidence="1" id="KW-0677">Repeat</keyword>
<keyword evidence="4" id="KW-1185">Reference proteome</keyword>
<evidence type="ECO:0000256" key="3">
    <source>
        <dbReference type="PROSITE-ProRule" id="PRU00023"/>
    </source>
</evidence>
<accession>A0ABM1F3T6</accession>
<dbReference type="Pfam" id="PF00023">
    <property type="entry name" value="Ank"/>
    <property type="match status" value="1"/>
</dbReference>
<gene>
    <name evidence="5" type="primary">LOC106818955</name>
</gene>
<dbReference type="PRINTS" id="PR01415">
    <property type="entry name" value="ANKYRIN"/>
</dbReference>
<dbReference type="Proteomes" id="UP000695022">
    <property type="component" value="Unplaced"/>
</dbReference>
<dbReference type="SUPFAM" id="SSF48403">
    <property type="entry name" value="Ankyrin repeat"/>
    <property type="match status" value="1"/>
</dbReference>
<dbReference type="InterPro" id="IPR036770">
    <property type="entry name" value="Ankyrin_rpt-contain_sf"/>
</dbReference>
<protein>
    <submittedName>
        <fullName evidence="5">Ankyrin repeat protein RF_0381</fullName>
    </submittedName>
</protein>
<feature type="repeat" description="ANK" evidence="3">
    <location>
        <begin position="31"/>
        <end position="63"/>
    </location>
</feature>
<dbReference type="Pfam" id="PF12796">
    <property type="entry name" value="Ank_2"/>
    <property type="match status" value="1"/>
</dbReference>
<feature type="repeat" description="ANK" evidence="3">
    <location>
        <begin position="1"/>
        <end position="30"/>
    </location>
</feature>
<dbReference type="SMART" id="SM00248">
    <property type="entry name" value="ANK"/>
    <property type="match status" value="4"/>
</dbReference>
<dbReference type="RefSeq" id="XP_014679107.1">
    <property type="nucleotide sequence ID" value="XM_014823621.1"/>
</dbReference>
<evidence type="ECO:0000256" key="1">
    <source>
        <dbReference type="ARBA" id="ARBA00022737"/>
    </source>
</evidence>
<dbReference type="PROSITE" id="PS50297">
    <property type="entry name" value="ANK_REP_REGION"/>
    <property type="match status" value="2"/>
</dbReference>
<dbReference type="PANTHER" id="PTHR24134">
    <property type="entry name" value="ANKYRIN REPEAT-CONTAINING PROTEIN DDB_G0279043"/>
    <property type="match status" value="1"/>
</dbReference>